<gene>
    <name evidence="2" type="ORF">A3B10_03020</name>
</gene>
<dbReference type="STRING" id="1817841.A3B10_03020"/>
<feature type="domain" description="PIN" evidence="1">
    <location>
        <begin position="7"/>
        <end position="129"/>
    </location>
</feature>
<evidence type="ECO:0000313" key="3">
    <source>
        <dbReference type="Proteomes" id="UP000177281"/>
    </source>
</evidence>
<dbReference type="InterPro" id="IPR029060">
    <property type="entry name" value="PIN-like_dom_sf"/>
</dbReference>
<organism evidence="2 3">
    <name type="scientific">Candidatus Doudnabacteria bacterium RIFCSPLOWO2_01_FULL_44_21</name>
    <dbReference type="NCBI Taxonomy" id="1817841"/>
    <lineage>
        <taxon>Bacteria</taxon>
        <taxon>Candidatus Doudnaibacteriota</taxon>
    </lineage>
</organism>
<proteinExistence type="predicted"/>
<dbReference type="Gene3D" id="3.40.50.1010">
    <property type="entry name" value="5'-nuclease"/>
    <property type="match status" value="1"/>
</dbReference>
<reference evidence="2 3" key="1">
    <citation type="journal article" date="2016" name="Nat. Commun.">
        <title>Thousands of microbial genomes shed light on interconnected biogeochemical processes in an aquifer system.</title>
        <authorList>
            <person name="Anantharaman K."/>
            <person name="Brown C.T."/>
            <person name="Hug L.A."/>
            <person name="Sharon I."/>
            <person name="Castelle C.J."/>
            <person name="Probst A.J."/>
            <person name="Thomas B.C."/>
            <person name="Singh A."/>
            <person name="Wilkins M.J."/>
            <person name="Karaoz U."/>
            <person name="Brodie E.L."/>
            <person name="Williams K.H."/>
            <person name="Hubbard S.S."/>
            <person name="Banfield J.F."/>
        </authorList>
    </citation>
    <scope>NUCLEOTIDE SEQUENCE [LARGE SCALE GENOMIC DNA]</scope>
</reference>
<dbReference type="Pfam" id="PF01850">
    <property type="entry name" value="PIN"/>
    <property type="match status" value="1"/>
</dbReference>
<accession>A0A1F5Q2B1</accession>
<dbReference type="PANTHER" id="PTHR39677">
    <property type="entry name" value="RIBONUCLEASE VAPC6"/>
    <property type="match status" value="1"/>
</dbReference>
<dbReference type="PANTHER" id="PTHR39677:SF4">
    <property type="entry name" value="RIBONUCLEASE VAPC6"/>
    <property type="match status" value="1"/>
</dbReference>
<dbReference type="Proteomes" id="UP000177281">
    <property type="component" value="Unassembled WGS sequence"/>
</dbReference>
<evidence type="ECO:0000259" key="1">
    <source>
        <dbReference type="Pfam" id="PF01850"/>
    </source>
</evidence>
<dbReference type="SUPFAM" id="SSF88723">
    <property type="entry name" value="PIN domain-like"/>
    <property type="match status" value="1"/>
</dbReference>
<sequence>MGQKVGLDTQILIYYFENNPEYADRVEEILLAIRNGLLPAVFSSVGVIEILTGVKKQRRLDLVAQYREVFAHFPNLTIAGLNNSIIEIASDLSAKYLIKIPDAIHLATAIDFGAEKFITNDSSLKKVKEIEVEVWSQSRV</sequence>
<protein>
    <recommendedName>
        <fullName evidence="1">PIN domain-containing protein</fullName>
    </recommendedName>
</protein>
<dbReference type="EMBL" id="MFFB01000006">
    <property type="protein sequence ID" value="OGE96257.1"/>
    <property type="molecule type" value="Genomic_DNA"/>
</dbReference>
<comment type="caution">
    <text evidence="2">The sequence shown here is derived from an EMBL/GenBank/DDBJ whole genome shotgun (WGS) entry which is preliminary data.</text>
</comment>
<dbReference type="AlphaFoldDB" id="A0A1F5Q2B1"/>
<evidence type="ECO:0000313" key="2">
    <source>
        <dbReference type="EMBL" id="OGE96257.1"/>
    </source>
</evidence>
<name>A0A1F5Q2B1_9BACT</name>
<dbReference type="InterPro" id="IPR002716">
    <property type="entry name" value="PIN_dom"/>
</dbReference>